<name>A0A084B440_STACB</name>
<evidence type="ECO:0000256" key="1">
    <source>
        <dbReference type="SAM" id="MobiDB-lite"/>
    </source>
</evidence>
<dbReference type="AlphaFoldDB" id="A0A084B440"/>
<keyword evidence="4" id="KW-1185">Reference proteome</keyword>
<sequence length="293" mass="30128">MRPLTAAALVGLTAICHALPAPQDGHPHIIEERQFTLGDPTVTFCIGGCRPSSPLTWTGPRPTGGFIIGRDAEQPAVEKRDETADVVASCHGLARDLAPSDATTATRLVMEQCFLVLRKHALDTALLGAWADPQPARSKRQGQIMVGACTEADIVALSTAFRTLVAVYGRENVPYDVAVVLESIKAALFYCALASPVTGPAVPDDVIIGGPITPDPNIPGGPMVPDPTIPGGPLIPGRPVGGGPIVPDPTIPGGPLIPDQPGDGGPIVPDEPIEGGPIVPDDPVEGGPIVPSD</sequence>
<dbReference type="Proteomes" id="UP000028045">
    <property type="component" value="Unassembled WGS sequence"/>
</dbReference>
<accession>A0A084B440</accession>
<dbReference type="EMBL" id="KL648095">
    <property type="protein sequence ID" value="KEY72319.1"/>
    <property type="molecule type" value="Genomic_DNA"/>
</dbReference>
<keyword evidence="2" id="KW-0732">Signal</keyword>
<gene>
    <name evidence="3" type="ORF">S7711_01002</name>
</gene>
<feature type="signal peptide" evidence="2">
    <location>
        <begin position="1"/>
        <end position="18"/>
    </location>
</feature>
<dbReference type="OrthoDB" id="4762260at2759"/>
<feature type="chain" id="PRO_5001771607" evidence="2">
    <location>
        <begin position="19"/>
        <end position="293"/>
    </location>
</feature>
<organism evidence="3 4">
    <name type="scientific">Stachybotrys chartarum (strain CBS 109288 / IBT 7711)</name>
    <name type="common">Toxic black mold</name>
    <name type="synonym">Stilbospora chartarum</name>
    <dbReference type="NCBI Taxonomy" id="1280523"/>
    <lineage>
        <taxon>Eukaryota</taxon>
        <taxon>Fungi</taxon>
        <taxon>Dikarya</taxon>
        <taxon>Ascomycota</taxon>
        <taxon>Pezizomycotina</taxon>
        <taxon>Sordariomycetes</taxon>
        <taxon>Hypocreomycetidae</taxon>
        <taxon>Hypocreales</taxon>
        <taxon>Stachybotryaceae</taxon>
        <taxon>Stachybotrys</taxon>
    </lineage>
</organism>
<protein>
    <submittedName>
        <fullName evidence="3">Uncharacterized protein</fullName>
    </submittedName>
</protein>
<evidence type="ECO:0000313" key="4">
    <source>
        <dbReference type="Proteomes" id="UP000028045"/>
    </source>
</evidence>
<feature type="region of interest" description="Disordered" evidence="1">
    <location>
        <begin position="240"/>
        <end position="293"/>
    </location>
</feature>
<evidence type="ECO:0000313" key="3">
    <source>
        <dbReference type="EMBL" id="KEY72319.1"/>
    </source>
</evidence>
<reference evidence="3 4" key="1">
    <citation type="journal article" date="2014" name="BMC Genomics">
        <title>Comparative genome sequencing reveals chemotype-specific gene clusters in the toxigenic black mold Stachybotrys.</title>
        <authorList>
            <person name="Semeiks J."/>
            <person name="Borek D."/>
            <person name="Otwinowski Z."/>
            <person name="Grishin N.V."/>
        </authorList>
    </citation>
    <scope>NUCLEOTIDE SEQUENCE [LARGE SCALE GENOMIC DNA]</scope>
    <source>
        <strain evidence="4">CBS 109288 / IBT 7711</strain>
    </source>
</reference>
<dbReference type="HOGENOM" id="CLU_1120090_0_0_1"/>
<proteinExistence type="predicted"/>
<evidence type="ECO:0000256" key="2">
    <source>
        <dbReference type="SAM" id="SignalP"/>
    </source>
</evidence>